<dbReference type="InterPro" id="IPR032675">
    <property type="entry name" value="LRR_dom_sf"/>
</dbReference>
<dbReference type="Pfam" id="PF13855">
    <property type="entry name" value="LRR_8"/>
    <property type="match status" value="1"/>
</dbReference>
<protein>
    <submittedName>
        <fullName evidence="1">Uncharacterized protein</fullName>
    </submittedName>
</protein>
<dbReference type="GO" id="GO:0038023">
    <property type="term" value="F:signaling receptor activity"/>
    <property type="evidence" value="ECO:0000318"/>
    <property type="project" value="GO_Central"/>
</dbReference>
<sequence length="359" mass="40260">MIYSILLMKFQRLRGLEIFSLAASGLKGRIPSAIFNKELIYHRITYQNRLQGPFPLSLGMCRKLETISLTHRKYPFRNRQLDSASDVALAPQIDSSSIRITGLVSNQLSGNLPQSFGRWLPNTEDVYMGSSNLRNSFNSFCTDESLLPPIPPKASLQRNYLTREPSKNLGFLDSLMKCRNLILLWIGNNPLDGSLKKSSSFRDLELSNDITGSIPSTVGRLQNLQRFYVMNNSLHGSIPNEFCYLRSTGVIALSKNGISGSIAPCLRGSFHSKRPVSGHPITIGVLQNLLNLSLSHNKLEGQIPVVFGELKGLEYLDLPYNNSSAMIPTSLKGLLHLEYLIYLPINYKEESQMEELHRT</sequence>
<dbReference type="EMBL" id="CM009301">
    <property type="protein sequence ID" value="PNT10686.1"/>
    <property type="molecule type" value="Genomic_DNA"/>
</dbReference>
<dbReference type="PANTHER" id="PTHR48057:SF30">
    <property type="entry name" value="DNA-DAMAGE-REPAIR_TOLERATION DRT100-LIKE PROTEIN"/>
    <property type="match status" value="1"/>
</dbReference>
<evidence type="ECO:0000313" key="1">
    <source>
        <dbReference type="EMBL" id="PNT10686.1"/>
    </source>
</evidence>
<dbReference type="Pfam" id="PF00560">
    <property type="entry name" value="LRR_1"/>
    <property type="match status" value="1"/>
</dbReference>
<gene>
    <name evidence="1" type="ORF">POPTR_012G117700</name>
</gene>
<organism evidence="1 2">
    <name type="scientific">Populus trichocarpa</name>
    <name type="common">Western balsam poplar</name>
    <name type="synonym">Populus balsamifera subsp. trichocarpa</name>
    <dbReference type="NCBI Taxonomy" id="3694"/>
    <lineage>
        <taxon>Eukaryota</taxon>
        <taxon>Viridiplantae</taxon>
        <taxon>Streptophyta</taxon>
        <taxon>Embryophyta</taxon>
        <taxon>Tracheophyta</taxon>
        <taxon>Spermatophyta</taxon>
        <taxon>Magnoliopsida</taxon>
        <taxon>eudicotyledons</taxon>
        <taxon>Gunneridae</taxon>
        <taxon>Pentapetalae</taxon>
        <taxon>rosids</taxon>
        <taxon>fabids</taxon>
        <taxon>Malpighiales</taxon>
        <taxon>Salicaceae</taxon>
        <taxon>Saliceae</taxon>
        <taxon>Populus</taxon>
    </lineage>
</organism>
<dbReference type="Proteomes" id="UP000006729">
    <property type="component" value="Chromosome 12"/>
</dbReference>
<dbReference type="InterPro" id="IPR001611">
    <property type="entry name" value="Leu-rich_rpt"/>
</dbReference>
<accession>A0A2K1YCC8</accession>
<dbReference type="PANTHER" id="PTHR48057">
    <property type="entry name" value="LEUCINE-RICH REPEAT SERINE/THREONINE-PROTEIN KINASE 1"/>
    <property type="match status" value="1"/>
</dbReference>
<dbReference type="AlphaFoldDB" id="A0A2K1YCC8"/>
<dbReference type="InParanoid" id="A0A2K1YCC8"/>
<dbReference type="GO" id="GO:0005886">
    <property type="term" value="C:plasma membrane"/>
    <property type="evidence" value="ECO:0000318"/>
    <property type="project" value="GO_Central"/>
</dbReference>
<dbReference type="SUPFAM" id="SSF52058">
    <property type="entry name" value="L domain-like"/>
    <property type="match status" value="1"/>
</dbReference>
<evidence type="ECO:0000313" key="2">
    <source>
        <dbReference type="Proteomes" id="UP000006729"/>
    </source>
</evidence>
<proteinExistence type="predicted"/>
<name>A0A2K1YCC8_POPTR</name>
<reference evidence="1 2" key="1">
    <citation type="journal article" date="2006" name="Science">
        <title>The genome of black cottonwood, Populus trichocarpa (Torr. &amp; Gray).</title>
        <authorList>
            <person name="Tuskan G.A."/>
            <person name="Difazio S."/>
            <person name="Jansson S."/>
            <person name="Bohlmann J."/>
            <person name="Grigoriev I."/>
            <person name="Hellsten U."/>
            <person name="Putnam N."/>
            <person name="Ralph S."/>
            <person name="Rombauts S."/>
            <person name="Salamov A."/>
            <person name="Schein J."/>
            <person name="Sterck L."/>
            <person name="Aerts A."/>
            <person name="Bhalerao R.R."/>
            <person name="Bhalerao R.P."/>
            <person name="Blaudez D."/>
            <person name="Boerjan W."/>
            <person name="Brun A."/>
            <person name="Brunner A."/>
            <person name="Busov V."/>
            <person name="Campbell M."/>
            <person name="Carlson J."/>
            <person name="Chalot M."/>
            <person name="Chapman J."/>
            <person name="Chen G.L."/>
            <person name="Cooper D."/>
            <person name="Coutinho P.M."/>
            <person name="Couturier J."/>
            <person name="Covert S."/>
            <person name="Cronk Q."/>
            <person name="Cunningham R."/>
            <person name="Davis J."/>
            <person name="Degroeve S."/>
            <person name="Dejardin A."/>
            <person name="Depamphilis C."/>
            <person name="Detter J."/>
            <person name="Dirks B."/>
            <person name="Dubchak I."/>
            <person name="Duplessis S."/>
            <person name="Ehlting J."/>
            <person name="Ellis B."/>
            <person name="Gendler K."/>
            <person name="Goodstein D."/>
            <person name="Gribskov M."/>
            <person name="Grimwood J."/>
            <person name="Groover A."/>
            <person name="Gunter L."/>
            <person name="Hamberger B."/>
            <person name="Heinze B."/>
            <person name="Helariutta Y."/>
            <person name="Henrissat B."/>
            <person name="Holligan D."/>
            <person name="Holt R."/>
            <person name="Huang W."/>
            <person name="Islam-Faridi N."/>
            <person name="Jones S."/>
            <person name="Jones-Rhoades M."/>
            <person name="Jorgensen R."/>
            <person name="Joshi C."/>
            <person name="Kangasjarvi J."/>
            <person name="Karlsson J."/>
            <person name="Kelleher C."/>
            <person name="Kirkpatrick R."/>
            <person name="Kirst M."/>
            <person name="Kohler A."/>
            <person name="Kalluri U."/>
            <person name="Larimer F."/>
            <person name="Leebens-Mack J."/>
            <person name="Leple J.C."/>
            <person name="Locascio P."/>
            <person name="Lou Y."/>
            <person name="Lucas S."/>
            <person name="Martin F."/>
            <person name="Montanini B."/>
            <person name="Napoli C."/>
            <person name="Nelson D.R."/>
            <person name="Nelson C."/>
            <person name="Nieminen K."/>
            <person name="Nilsson O."/>
            <person name="Pereda V."/>
            <person name="Peter G."/>
            <person name="Philippe R."/>
            <person name="Pilate G."/>
            <person name="Poliakov A."/>
            <person name="Razumovskaya J."/>
            <person name="Richardson P."/>
            <person name="Rinaldi C."/>
            <person name="Ritland K."/>
            <person name="Rouze P."/>
            <person name="Ryaboy D."/>
            <person name="Schmutz J."/>
            <person name="Schrader J."/>
            <person name="Segerman B."/>
            <person name="Shin H."/>
            <person name="Siddiqui A."/>
            <person name="Sterky F."/>
            <person name="Terry A."/>
            <person name="Tsai C.J."/>
            <person name="Uberbacher E."/>
            <person name="Unneberg P."/>
            <person name="Vahala J."/>
            <person name="Wall K."/>
            <person name="Wessler S."/>
            <person name="Yang G."/>
            <person name="Yin T."/>
            <person name="Douglas C."/>
            <person name="Marra M."/>
            <person name="Sandberg G."/>
            <person name="Van de Peer Y."/>
            <person name="Rokhsar D."/>
        </authorList>
    </citation>
    <scope>NUCLEOTIDE SEQUENCE [LARGE SCALE GENOMIC DNA]</scope>
    <source>
        <strain evidence="2">cv. Nisqually</strain>
    </source>
</reference>
<dbReference type="InterPro" id="IPR052595">
    <property type="entry name" value="LRRC69/RLP"/>
</dbReference>
<dbReference type="Gene3D" id="3.80.10.10">
    <property type="entry name" value="Ribonuclease Inhibitor"/>
    <property type="match status" value="3"/>
</dbReference>
<dbReference type="STRING" id="3694.A0A2K1YCC8"/>
<keyword evidence="2" id="KW-1185">Reference proteome</keyword>